<keyword evidence="2 4" id="KW-1133">Transmembrane helix</keyword>
<keyword evidence="7" id="KW-1185">Reference proteome</keyword>
<organism evidence="6 7">
    <name type="scientific">Arcicella rigui</name>
    <dbReference type="NCBI Taxonomy" id="797020"/>
    <lineage>
        <taxon>Bacteria</taxon>
        <taxon>Pseudomonadati</taxon>
        <taxon>Bacteroidota</taxon>
        <taxon>Cytophagia</taxon>
        <taxon>Cytophagales</taxon>
        <taxon>Flectobacillaceae</taxon>
        <taxon>Arcicella</taxon>
    </lineage>
</organism>
<sequence length="418" mass="46400">MNPSIDFKNKYYPWIICFSGLLILVVINGLTTTSLSVFDKAFINEFHWQRDELKLRESITNSVTLFFILLSGIIIDKVRVKKMILFGALVLSIALLGYSFVSNKYQAYFIHFLLGLSMISAGSVACIILVSSWFREKKGLALGIVLIGTSLGSAIFSPLNNYLLNQYGWRQSFLILSAFPIFIFIYTLLVVENSPSDINSVPLGEEHQQLAQENSLLAEGMTYSEATKTHLFWLICLCGFLTFYCLVGTIANVFLYLVGLGFSDTKASSFLGMYFIIAGSAKLLVSLSSDFINPYWVFSICCIMMIAGFLGLSSMESIFIFPSIAFMAVSWGGIYTLYNLIAIKSFGLASAGKINGTINMFEGGGALLGPFLTGLVFTINHSYQLAFSMNAGLMVVVLLLSFRFKSYMLKLQSQKIHQ</sequence>
<feature type="transmembrane region" description="Helical" evidence="4">
    <location>
        <begin position="385"/>
        <end position="404"/>
    </location>
</feature>
<dbReference type="Pfam" id="PF07690">
    <property type="entry name" value="MFS_1"/>
    <property type="match status" value="1"/>
</dbReference>
<dbReference type="PANTHER" id="PTHR11360">
    <property type="entry name" value="MONOCARBOXYLATE TRANSPORTER"/>
    <property type="match status" value="1"/>
</dbReference>
<evidence type="ECO:0000313" key="7">
    <source>
        <dbReference type="Proteomes" id="UP001302949"/>
    </source>
</evidence>
<feature type="domain" description="Major facilitator superfamily (MFS) profile" evidence="5">
    <location>
        <begin position="17"/>
        <end position="409"/>
    </location>
</feature>
<evidence type="ECO:0000313" key="6">
    <source>
        <dbReference type="EMBL" id="MEA5139888.1"/>
    </source>
</evidence>
<keyword evidence="3 4" id="KW-0472">Membrane</keyword>
<evidence type="ECO:0000256" key="2">
    <source>
        <dbReference type="ARBA" id="ARBA00022989"/>
    </source>
</evidence>
<name>A0ABU5QBA6_9BACT</name>
<feature type="transmembrane region" description="Helical" evidence="4">
    <location>
        <begin position="231"/>
        <end position="258"/>
    </location>
</feature>
<feature type="transmembrane region" description="Helical" evidence="4">
    <location>
        <begin position="58"/>
        <end position="76"/>
    </location>
</feature>
<dbReference type="InterPro" id="IPR036259">
    <property type="entry name" value="MFS_trans_sf"/>
</dbReference>
<dbReference type="Proteomes" id="UP001302949">
    <property type="component" value="Unassembled WGS sequence"/>
</dbReference>
<dbReference type="InterPro" id="IPR020846">
    <property type="entry name" value="MFS_dom"/>
</dbReference>
<feature type="transmembrane region" description="Helical" evidence="4">
    <location>
        <begin position="171"/>
        <end position="191"/>
    </location>
</feature>
<comment type="caution">
    <text evidence="6">The sequence shown here is derived from an EMBL/GenBank/DDBJ whole genome shotgun (WGS) entry which is preliminary data.</text>
</comment>
<feature type="transmembrane region" description="Helical" evidence="4">
    <location>
        <begin position="139"/>
        <end position="159"/>
    </location>
</feature>
<dbReference type="PANTHER" id="PTHR11360:SF284">
    <property type="entry name" value="EG:103B4.3 PROTEIN-RELATED"/>
    <property type="match status" value="1"/>
</dbReference>
<feature type="transmembrane region" description="Helical" evidence="4">
    <location>
        <begin position="83"/>
        <end position="101"/>
    </location>
</feature>
<dbReference type="RefSeq" id="WP_323297047.1">
    <property type="nucleotide sequence ID" value="NZ_JAYFUM010000012.1"/>
</dbReference>
<dbReference type="InterPro" id="IPR050327">
    <property type="entry name" value="Proton-linked_MCT"/>
</dbReference>
<feature type="transmembrane region" description="Helical" evidence="4">
    <location>
        <begin position="359"/>
        <end position="379"/>
    </location>
</feature>
<dbReference type="PROSITE" id="PS50850">
    <property type="entry name" value="MFS"/>
    <property type="match status" value="1"/>
</dbReference>
<evidence type="ECO:0000256" key="1">
    <source>
        <dbReference type="ARBA" id="ARBA00022692"/>
    </source>
</evidence>
<proteinExistence type="predicted"/>
<dbReference type="Gene3D" id="1.20.1250.20">
    <property type="entry name" value="MFS general substrate transporter like domains"/>
    <property type="match status" value="2"/>
</dbReference>
<feature type="transmembrane region" description="Helical" evidence="4">
    <location>
        <begin position="318"/>
        <end position="338"/>
    </location>
</feature>
<evidence type="ECO:0000256" key="3">
    <source>
        <dbReference type="ARBA" id="ARBA00023136"/>
    </source>
</evidence>
<keyword evidence="1 4" id="KW-0812">Transmembrane</keyword>
<feature type="transmembrane region" description="Helical" evidence="4">
    <location>
        <begin position="295"/>
        <end position="312"/>
    </location>
</feature>
<feature type="transmembrane region" description="Helical" evidence="4">
    <location>
        <begin position="107"/>
        <end position="130"/>
    </location>
</feature>
<dbReference type="SUPFAM" id="SSF103473">
    <property type="entry name" value="MFS general substrate transporter"/>
    <property type="match status" value="1"/>
</dbReference>
<dbReference type="EMBL" id="JAYFUM010000012">
    <property type="protein sequence ID" value="MEA5139888.1"/>
    <property type="molecule type" value="Genomic_DNA"/>
</dbReference>
<evidence type="ECO:0000259" key="5">
    <source>
        <dbReference type="PROSITE" id="PS50850"/>
    </source>
</evidence>
<gene>
    <name evidence="6" type="ORF">VB248_12120</name>
</gene>
<feature type="transmembrane region" description="Helical" evidence="4">
    <location>
        <begin position="12"/>
        <end position="38"/>
    </location>
</feature>
<protein>
    <submittedName>
        <fullName evidence="6">MFS transporter</fullName>
    </submittedName>
</protein>
<evidence type="ECO:0000256" key="4">
    <source>
        <dbReference type="SAM" id="Phobius"/>
    </source>
</evidence>
<accession>A0ABU5QBA6</accession>
<reference evidence="6 7" key="1">
    <citation type="submission" date="2023-12" db="EMBL/GenBank/DDBJ databases">
        <title>Novel species of the genus Arcicella isolated from rivers.</title>
        <authorList>
            <person name="Lu H."/>
        </authorList>
    </citation>
    <scope>NUCLEOTIDE SEQUENCE [LARGE SCALE GENOMIC DNA]</scope>
    <source>
        <strain evidence="6 7">KCTC 23307</strain>
    </source>
</reference>
<dbReference type="InterPro" id="IPR011701">
    <property type="entry name" value="MFS"/>
</dbReference>